<dbReference type="Pfam" id="PF24316">
    <property type="entry name" value="Tli3"/>
    <property type="match status" value="1"/>
</dbReference>
<name>A0A0S4V9Q0_RALSL</name>
<evidence type="ECO:0000256" key="1">
    <source>
        <dbReference type="SAM" id="MobiDB-lite"/>
    </source>
</evidence>
<feature type="domain" description="Tli3-like" evidence="2">
    <location>
        <begin position="85"/>
        <end position="167"/>
    </location>
</feature>
<evidence type="ECO:0000259" key="2">
    <source>
        <dbReference type="Pfam" id="PF24316"/>
    </source>
</evidence>
<accession>A0A0S4V9Q0</accession>
<feature type="region of interest" description="Disordered" evidence="1">
    <location>
        <begin position="282"/>
        <end position="306"/>
    </location>
</feature>
<evidence type="ECO:0000313" key="3">
    <source>
        <dbReference type="EMBL" id="CUV31389.1"/>
    </source>
</evidence>
<dbReference type="AlphaFoldDB" id="A0A0S4V9Q0"/>
<reference evidence="3" key="1">
    <citation type="submission" date="2015-10" db="EMBL/GenBank/DDBJ databases">
        <authorList>
            <person name="Gilbert D.G."/>
        </authorList>
    </citation>
    <scope>NUCLEOTIDE SEQUENCE</scope>
    <source>
        <strain evidence="3">Phyl III-seqv23</strain>
    </source>
</reference>
<gene>
    <name evidence="3" type="ORF">RUN1985_v1_900002</name>
</gene>
<dbReference type="EMBL" id="LN899824">
    <property type="protein sequence ID" value="CUV31389.1"/>
    <property type="molecule type" value="Genomic_DNA"/>
</dbReference>
<dbReference type="InterPro" id="IPR057562">
    <property type="entry name" value="Tli3-like_dom"/>
</dbReference>
<proteinExistence type="predicted"/>
<sequence length="306" mass="33841">MLNHSEPMIHASAYSEPIKEVSLEHEHHSFSWNQRVVMRGVLLTAATAALLSLTGCGLSPTDQAAASVGFGGTISEKTLNNIARPPIQVVYRFDDHRYIENDPGPGYNLPCQAELFYVDEKLGIRTQAGGNSEHNPEGLFKVVNSPYVVTRSDVSVRVSFDQGRTFKIIPNVPGSTDVVVVGDNIYMGGGSEGDPIGAFTSGPIELHIIKPAEQKIELQYTARKPLSPYDMQRLAAAGFPVSKPDPRYSELKKLAREHVVNNKYPDPTQYFTCRRDLQWRPSINRERQLQKAQQQSPSTVNASPNP</sequence>
<organism evidence="3">
    <name type="scientific">Ralstonia solanacearum</name>
    <name type="common">Pseudomonas solanacearum</name>
    <dbReference type="NCBI Taxonomy" id="305"/>
    <lineage>
        <taxon>Bacteria</taxon>
        <taxon>Pseudomonadati</taxon>
        <taxon>Pseudomonadota</taxon>
        <taxon>Betaproteobacteria</taxon>
        <taxon>Burkholderiales</taxon>
        <taxon>Burkholderiaceae</taxon>
        <taxon>Ralstonia</taxon>
        <taxon>Ralstonia solanacearum species complex</taxon>
    </lineage>
</organism>
<feature type="compositionally biased region" description="Polar residues" evidence="1">
    <location>
        <begin position="290"/>
        <end position="306"/>
    </location>
</feature>
<protein>
    <recommendedName>
        <fullName evidence="2">Tli3-like domain-containing protein</fullName>
    </recommendedName>
</protein>